<dbReference type="EMBL" id="JARGDH010000005">
    <property type="protein sequence ID" value="KAL0266484.1"/>
    <property type="molecule type" value="Genomic_DNA"/>
</dbReference>
<sequence>MVWAKVLLCVGLASAASADFIRQYGVGGQGQFVPIISQDFQLAPDARAYSFSYSAGDGSQRQEQGVQRNTGTPAEAYSVTGSYSYTLPNGVPVQVNYVADEFGYQPSGPGVHPDIARAVAEQVAEARANPQIHSAYPGLGYKRYR</sequence>
<evidence type="ECO:0000256" key="1">
    <source>
        <dbReference type="ARBA" id="ARBA00022460"/>
    </source>
</evidence>
<feature type="chain" id="PRO_5043923799" evidence="4">
    <location>
        <begin position="19"/>
        <end position="145"/>
    </location>
</feature>
<dbReference type="InterPro" id="IPR050468">
    <property type="entry name" value="Cuticle_Struct_Prot"/>
</dbReference>
<accession>A0AAW2HA14</accession>
<dbReference type="PANTHER" id="PTHR10380">
    <property type="entry name" value="CUTICLE PROTEIN"/>
    <property type="match status" value="1"/>
</dbReference>
<evidence type="ECO:0000313" key="5">
    <source>
        <dbReference type="EMBL" id="KAL0266484.1"/>
    </source>
</evidence>
<evidence type="ECO:0000256" key="4">
    <source>
        <dbReference type="SAM" id="SignalP"/>
    </source>
</evidence>
<evidence type="ECO:0000256" key="2">
    <source>
        <dbReference type="PROSITE-ProRule" id="PRU00497"/>
    </source>
</evidence>
<organism evidence="5">
    <name type="scientific">Menopon gallinae</name>
    <name type="common">poultry shaft louse</name>
    <dbReference type="NCBI Taxonomy" id="328185"/>
    <lineage>
        <taxon>Eukaryota</taxon>
        <taxon>Metazoa</taxon>
        <taxon>Ecdysozoa</taxon>
        <taxon>Arthropoda</taxon>
        <taxon>Hexapoda</taxon>
        <taxon>Insecta</taxon>
        <taxon>Pterygota</taxon>
        <taxon>Neoptera</taxon>
        <taxon>Paraneoptera</taxon>
        <taxon>Psocodea</taxon>
        <taxon>Troctomorpha</taxon>
        <taxon>Phthiraptera</taxon>
        <taxon>Amblycera</taxon>
        <taxon>Menoponidae</taxon>
        <taxon>Menopon</taxon>
    </lineage>
</organism>
<reference evidence="5" key="1">
    <citation type="journal article" date="2024" name="Gigascience">
        <title>Chromosome-level genome of the poultry shaft louse Menopon gallinae provides insight into the host-switching and adaptive evolution of parasitic lice.</title>
        <authorList>
            <person name="Xu Y."/>
            <person name="Ma L."/>
            <person name="Liu S."/>
            <person name="Liang Y."/>
            <person name="Liu Q."/>
            <person name="He Z."/>
            <person name="Tian L."/>
            <person name="Duan Y."/>
            <person name="Cai W."/>
            <person name="Li H."/>
            <person name="Song F."/>
        </authorList>
    </citation>
    <scope>NUCLEOTIDE SEQUENCE</scope>
    <source>
        <strain evidence="5">Cailab_2023a</strain>
    </source>
</reference>
<name>A0AAW2HA14_9NEOP</name>
<keyword evidence="1 2" id="KW-0193">Cuticle</keyword>
<feature type="region of interest" description="Disordered" evidence="3">
    <location>
        <begin position="53"/>
        <end position="73"/>
    </location>
</feature>
<evidence type="ECO:0000256" key="3">
    <source>
        <dbReference type="SAM" id="MobiDB-lite"/>
    </source>
</evidence>
<dbReference type="PRINTS" id="PR00947">
    <property type="entry name" value="CUTICLE"/>
</dbReference>
<dbReference type="PROSITE" id="PS51155">
    <property type="entry name" value="CHIT_BIND_RR_2"/>
    <property type="match status" value="1"/>
</dbReference>
<dbReference type="PROSITE" id="PS00233">
    <property type="entry name" value="CHIT_BIND_RR_1"/>
    <property type="match status" value="1"/>
</dbReference>
<proteinExistence type="predicted"/>
<protein>
    <submittedName>
        <fullName evidence="5">Uncharacterized protein</fullName>
    </submittedName>
</protein>
<keyword evidence="4" id="KW-0732">Signal</keyword>
<dbReference type="GO" id="GO:0008010">
    <property type="term" value="F:structural constituent of chitin-based larval cuticle"/>
    <property type="evidence" value="ECO:0007669"/>
    <property type="project" value="TreeGrafter"/>
</dbReference>
<dbReference type="PANTHER" id="PTHR10380:SF173">
    <property type="entry name" value="CUTICULAR PROTEIN 47EF, ISOFORM C-RELATED"/>
    <property type="match status" value="1"/>
</dbReference>
<gene>
    <name evidence="5" type="ORF">PYX00_009005</name>
</gene>
<feature type="compositionally biased region" description="Polar residues" evidence="3">
    <location>
        <begin position="53"/>
        <end position="72"/>
    </location>
</feature>
<comment type="caution">
    <text evidence="5">The sequence shown here is derived from an EMBL/GenBank/DDBJ whole genome shotgun (WGS) entry which is preliminary data.</text>
</comment>
<dbReference type="InterPro" id="IPR031311">
    <property type="entry name" value="CHIT_BIND_RR_consensus"/>
</dbReference>
<feature type="signal peptide" evidence="4">
    <location>
        <begin position="1"/>
        <end position="18"/>
    </location>
</feature>
<dbReference type="GO" id="GO:0062129">
    <property type="term" value="C:chitin-based extracellular matrix"/>
    <property type="evidence" value="ECO:0007669"/>
    <property type="project" value="TreeGrafter"/>
</dbReference>
<dbReference type="Pfam" id="PF00379">
    <property type="entry name" value="Chitin_bind_4"/>
    <property type="match status" value="1"/>
</dbReference>
<dbReference type="InterPro" id="IPR000618">
    <property type="entry name" value="Insect_cuticle"/>
</dbReference>
<dbReference type="AlphaFoldDB" id="A0AAW2HA14"/>